<evidence type="ECO:0000313" key="2">
    <source>
        <dbReference type="EMBL" id="PYH38405.1"/>
    </source>
</evidence>
<keyword evidence="3" id="KW-1185">Reference proteome</keyword>
<organism evidence="2 3">
    <name type="scientific">Aspergillus neoniger (strain CBS 115656)</name>
    <dbReference type="NCBI Taxonomy" id="1448310"/>
    <lineage>
        <taxon>Eukaryota</taxon>
        <taxon>Fungi</taxon>
        <taxon>Dikarya</taxon>
        <taxon>Ascomycota</taxon>
        <taxon>Pezizomycotina</taxon>
        <taxon>Eurotiomycetes</taxon>
        <taxon>Eurotiomycetidae</taxon>
        <taxon>Eurotiales</taxon>
        <taxon>Aspergillaceae</taxon>
        <taxon>Aspergillus</taxon>
        <taxon>Aspergillus subgen. Circumdati</taxon>
    </lineage>
</organism>
<dbReference type="AlphaFoldDB" id="A0A318YUA6"/>
<reference evidence="2" key="1">
    <citation type="submission" date="2016-12" db="EMBL/GenBank/DDBJ databases">
        <title>The genomes of Aspergillus section Nigri reveals drivers in fungal speciation.</title>
        <authorList>
            <consortium name="DOE Joint Genome Institute"/>
            <person name="Vesth T.C."/>
            <person name="Nybo J."/>
            <person name="Theobald S."/>
            <person name="Brandl J."/>
            <person name="Frisvad J.C."/>
            <person name="Nielsen K.F."/>
            <person name="Lyhne E.K."/>
            <person name="Kogle M.E."/>
            <person name="Kuo A."/>
            <person name="Riley R."/>
            <person name="Clum A."/>
            <person name="Nolan M."/>
            <person name="Lipzen A."/>
            <person name="Salamov A."/>
            <person name="Henrissat B."/>
            <person name="Wiebenga A."/>
            <person name="De Vries R.P."/>
            <person name="Grigoriev I.V."/>
            <person name="Mortensen U.H."/>
            <person name="Andersen M.R."/>
            <person name="Baker S.E."/>
        </authorList>
    </citation>
    <scope>NUCLEOTIDE SEQUENCE [LARGE SCALE GENOMIC DNA]</scope>
    <source>
        <strain evidence="2">CBS 115656</strain>
    </source>
</reference>
<accession>A0A318YUA6</accession>
<evidence type="ECO:0008006" key="4">
    <source>
        <dbReference type="Google" id="ProtNLM"/>
    </source>
</evidence>
<sequence>MGINTAFTRKPLISMASWLAATSGWATRTSHWTSGQPQSDYAGVGQARLPLAILRSIVRMSHMVWKNGRHAKLKLI</sequence>
<protein>
    <recommendedName>
        <fullName evidence="4">Secreted protein</fullName>
    </recommendedName>
</protein>
<dbReference type="Proteomes" id="UP000247647">
    <property type="component" value="Unassembled WGS sequence"/>
</dbReference>
<dbReference type="RefSeq" id="XP_025483883.1">
    <property type="nucleotide sequence ID" value="XM_025618299.1"/>
</dbReference>
<dbReference type="GeneID" id="37120755"/>
<proteinExistence type="predicted"/>
<keyword evidence="1" id="KW-0732">Signal</keyword>
<evidence type="ECO:0000256" key="1">
    <source>
        <dbReference type="SAM" id="SignalP"/>
    </source>
</evidence>
<name>A0A318YUA6_ASPNB</name>
<dbReference type="EMBL" id="KZ821448">
    <property type="protein sequence ID" value="PYH38405.1"/>
    <property type="molecule type" value="Genomic_DNA"/>
</dbReference>
<feature type="signal peptide" evidence="1">
    <location>
        <begin position="1"/>
        <end position="26"/>
    </location>
</feature>
<gene>
    <name evidence="2" type="ORF">BO87DRAFT_167357</name>
</gene>
<feature type="chain" id="PRO_5016351807" description="Secreted protein" evidence="1">
    <location>
        <begin position="27"/>
        <end position="76"/>
    </location>
</feature>
<evidence type="ECO:0000313" key="3">
    <source>
        <dbReference type="Proteomes" id="UP000247647"/>
    </source>
</evidence>